<comment type="subcellular location">
    <subcellularLocation>
        <location evidence="8">Cytoplasm</location>
    </subcellularLocation>
    <text evidence="8">Membrane-associated.</text>
</comment>
<dbReference type="GO" id="GO:0005737">
    <property type="term" value="C:cytoplasm"/>
    <property type="evidence" value="ECO:0007669"/>
    <property type="project" value="UniProtKB-SubCell"/>
</dbReference>
<dbReference type="InterPro" id="IPR056546">
    <property type="entry name" value="MreB_MamK-like"/>
</dbReference>
<comment type="similarity">
    <text evidence="7 8">Belongs to the FtsA/MreB family.</text>
</comment>
<dbReference type="EMBL" id="CP054000">
    <property type="protein sequence ID" value="QKH79495.1"/>
    <property type="molecule type" value="Genomic_DNA"/>
</dbReference>
<keyword evidence="4 8" id="KW-0067">ATP-binding</keyword>
<evidence type="ECO:0000256" key="2">
    <source>
        <dbReference type="ARBA" id="ARBA00022490"/>
    </source>
</evidence>
<dbReference type="NCBIfam" id="NF010539">
    <property type="entry name" value="PRK13927.1"/>
    <property type="match status" value="1"/>
</dbReference>
<feature type="binding site" evidence="8">
    <location>
        <begin position="209"/>
        <end position="212"/>
    </location>
    <ligand>
        <name>ATP</name>
        <dbReference type="ChEBI" id="CHEBI:30616"/>
    </ligand>
</feature>
<keyword evidence="3 8" id="KW-0547">Nucleotide-binding</keyword>
<dbReference type="Gene3D" id="3.30.420.40">
    <property type="match status" value="2"/>
</dbReference>
<dbReference type="InterPro" id="IPR018181">
    <property type="entry name" value="Heat_shock_70_CS"/>
</dbReference>
<name>A0A133N308_FINMA</name>
<dbReference type="SUPFAM" id="SSF53067">
    <property type="entry name" value="Actin-like ATPase domain"/>
    <property type="match status" value="2"/>
</dbReference>
<protein>
    <recommendedName>
        <fullName evidence="8">Cell shape-determining protein MreB</fullName>
    </recommendedName>
</protein>
<comment type="similarity">
    <text evidence="1">Belongs to the heat shock protein 70 family.</text>
</comment>
<evidence type="ECO:0000256" key="6">
    <source>
        <dbReference type="ARBA" id="ARBA00023016"/>
    </source>
</evidence>
<evidence type="ECO:0000256" key="4">
    <source>
        <dbReference type="ARBA" id="ARBA00022840"/>
    </source>
</evidence>
<dbReference type="PRINTS" id="PR01652">
    <property type="entry name" value="SHAPEPROTEIN"/>
</dbReference>
<dbReference type="PANTHER" id="PTHR42749:SF1">
    <property type="entry name" value="CELL SHAPE-DETERMINING PROTEIN MREB"/>
    <property type="match status" value="1"/>
</dbReference>
<dbReference type="HAMAP" id="MF_02207">
    <property type="entry name" value="MreB"/>
    <property type="match status" value="1"/>
</dbReference>
<feature type="binding site" evidence="8">
    <location>
        <begin position="161"/>
        <end position="163"/>
    </location>
    <ligand>
        <name>ATP</name>
        <dbReference type="ChEBI" id="CHEBI:30616"/>
    </ligand>
</feature>
<evidence type="ECO:0000256" key="1">
    <source>
        <dbReference type="ARBA" id="ARBA00007381"/>
    </source>
</evidence>
<evidence type="ECO:0000313" key="10">
    <source>
        <dbReference type="Proteomes" id="UP000502899"/>
    </source>
</evidence>
<dbReference type="RefSeq" id="WP_002840575.1">
    <property type="nucleotide sequence ID" value="NZ_CAUPFM010000011.1"/>
</dbReference>
<sequence length="331" mass="35341">MKLFKFQQEGLGIDLGTSNSIISDENGKIIINEPSVVAIDINNYDIVAVGTEAKSMIGKTPDNIVAISPIENGVIADFESTVSMLSYFIKKARPNFSVFQPEVCVSVSASLTDVERRSVEDLALNAGARSVKLVEENIASLKGLGVDVDEPTGHIILNIGAGTIEASVISLGGIVTSYCIKSGGEDIDQEIKQILKKKFGVNIGISTAEAIKFKIATLNSDRENNTMIVGGTDVISTMPKSVEIRAKDITPAIVPIADMCIEALRKVLEKTPPDIANDIIAEGIYIVGGVSLIDYIHEYITNVLGIKVLKVDSPMDCTGIGIGKFLKKGDK</sequence>
<reference evidence="9 10" key="1">
    <citation type="submission" date="2020-05" db="EMBL/GenBank/DDBJ databases">
        <title>FDA dAtabase for Regulatory Grade micrObial Sequences (FDA-ARGOS): Supporting development and validation of Infectious Disease Dx tests.</title>
        <authorList>
            <person name="Pederson C."/>
            <person name="Tallon L."/>
            <person name="Sadzewicz L."/>
            <person name="Zhao X."/>
            <person name="Vavikolanu K."/>
            <person name="Mehta A."/>
            <person name="Aluvathingal J."/>
            <person name="Nadendla S."/>
            <person name="Myers T."/>
            <person name="Yan Y."/>
            <person name="Sichtig H."/>
        </authorList>
    </citation>
    <scope>NUCLEOTIDE SEQUENCE [LARGE SCALE GENOMIC DNA]</scope>
    <source>
        <strain evidence="9 10">FDAARGOS_764</strain>
    </source>
</reference>
<accession>A0A133N308</accession>
<dbReference type="InterPro" id="IPR004753">
    <property type="entry name" value="MreB"/>
</dbReference>
<evidence type="ECO:0000313" key="9">
    <source>
        <dbReference type="EMBL" id="QKH79495.1"/>
    </source>
</evidence>
<dbReference type="GO" id="GO:0008360">
    <property type="term" value="P:regulation of cell shape"/>
    <property type="evidence" value="ECO:0007669"/>
    <property type="project" value="UniProtKB-UniRule"/>
</dbReference>
<evidence type="ECO:0000256" key="3">
    <source>
        <dbReference type="ARBA" id="ARBA00022741"/>
    </source>
</evidence>
<keyword evidence="5 8" id="KW-0133">Cell shape</keyword>
<dbReference type="GO" id="GO:0000902">
    <property type="term" value="P:cell morphogenesis"/>
    <property type="evidence" value="ECO:0007669"/>
    <property type="project" value="InterPro"/>
</dbReference>
<evidence type="ECO:0000256" key="5">
    <source>
        <dbReference type="ARBA" id="ARBA00022960"/>
    </source>
</evidence>
<comment type="subunit">
    <text evidence="8">Forms polymers.</text>
</comment>
<keyword evidence="2 8" id="KW-0963">Cytoplasm</keyword>
<dbReference type="Pfam" id="PF06723">
    <property type="entry name" value="MreB_Mbl"/>
    <property type="match status" value="1"/>
</dbReference>
<dbReference type="PROSITE" id="PS00297">
    <property type="entry name" value="HSP70_1"/>
    <property type="match status" value="1"/>
</dbReference>
<comment type="caution">
    <text evidence="8">Lacks conserved residue(s) required for the propagation of feature annotation.</text>
</comment>
<evidence type="ECO:0000256" key="7">
    <source>
        <dbReference type="ARBA" id="ARBA00023458"/>
    </source>
</evidence>
<dbReference type="Proteomes" id="UP000502899">
    <property type="component" value="Chromosome"/>
</dbReference>
<comment type="function">
    <text evidence="8">Forms membrane-associated dynamic filaments that are essential for cell shape determination. Acts by regulating cell wall synthesis and cell elongation, and thus cell shape. A feedback loop between cell geometry and MreB localization may maintain elongated cell shape by targeting cell wall growth to regions of negative cell wall curvature.</text>
</comment>
<dbReference type="InterPro" id="IPR043129">
    <property type="entry name" value="ATPase_NBD"/>
</dbReference>
<dbReference type="GO" id="GO:0005524">
    <property type="term" value="F:ATP binding"/>
    <property type="evidence" value="ECO:0007669"/>
    <property type="project" value="UniProtKB-KW"/>
</dbReference>
<evidence type="ECO:0000256" key="8">
    <source>
        <dbReference type="HAMAP-Rule" id="MF_02207"/>
    </source>
</evidence>
<keyword evidence="6" id="KW-0346">Stress response</keyword>
<dbReference type="CDD" id="cd10225">
    <property type="entry name" value="ASKHA_NBD_MreB-like"/>
    <property type="match status" value="1"/>
</dbReference>
<organism evidence="9 10">
    <name type="scientific">Finegoldia magna</name>
    <name type="common">Peptostreptococcus magnus</name>
    <dbReference type="NCBI Taxonomy" id="1260"/>
    <lineage>
        <taxon>Bacteria</taxon>
        <taxon>Bacillati</taxon>
        <taxon>Bacillota</taxon>
        <taxon>Tissierellia</taxon>
        <taxon>Tissierellales</taxon>
        <taxon>Peptoniphilaceae</taxon>
        <taxon>Finegoldia</taxon>
    </lineage>
</organism>
<dbReference type="PANTHER" id="PTHR42749">
    <property type="entry name" value="CELL SHAPE-DETERMINING PROTEIN MREB"/>
    <property type="match status" value="1"/>
</dbReference>
<gene>
    <name evidence="8" type="primary">mreB</name>
    <name evidence="9" type="ORF">FOC70_03625</name>
</gene>
<proteinExistence type="inferred from homology"/>
<dbReference type="AlphaFoldDB" id="A0A133N308"/>